<evidence type="ECO:0000256" key="2">
    <source>
        <dbReference type="SAM" id="MobiDB-lite"/>
    </source>
</evidence>
<dbReference type="EMBL" id="UXUI01008556">
    <property type="protein sequence ID" value="VDD91799.1"/>
    <property type="molecule type" value="Genomic_DNA"/>
</dbReference>
<feature type="domain" description="Rab-GAP TBC" evidence="3">
    <location>
        <begin position="120"/>
        <end position="312"/>
    </location>
</feature>
<feature type="region of interest" description="Disordered" evidence="2">
    <location>
        <begin position="571"/>
        <end position="599"/>
    </location>
</feature>
<dbReference type="InterPro" id="IPR000195">
    <property type="entry name" value="Rab-GAP-TBC_dom"/>
</dbReference>
<evidence type="ECO:0000313" key="5">
    <source>
        <dbReference type="Proteomes" id="UP000274131"/>
    </source>
</evidence>
<feature type="region of interest" description="Disordered" evidence="2">
    <location>
        <begin position="453"/>
        <end position="513"/>
    </location>
</feature>
<feature type="compositionally biased region" description="Polar residues" evidence="2">
    <location>
        <begin position="475"/>
        <end position="490"/>
    </location>
</feature>
<organism evidence="6">
    <name type="scientific">Enterobius vermicularis</name>
    <name type="common">Human pinworm</name>
    <dbReference type="NCBI Taxonomy" id="51028"/>
    <lineage>
        <taxon>Eukaryota</taxon>
        <taxon>Metazoa</taxon>
        <taxon>Ecdysozoa</taxon>
        <taxon>Nematoda</taxon>
        <taxon>Chromadorea</taxon>
        <taxon>Rhabditida</taxon>
        <taxon>Spirurina</taxon>
        <taxon>Oxyuridomorpha</taxon>
        <taxon>Oxyuroidea</taxon>
        <taxon>Oxyuridae</taxon>
        <taxon>Enterobius</taxon>
    </lineage>
</organism>
<dbReference type="GO" id="GO:0005096">
    <property type="term" value="F:GTPase activator activity"/>
    <property type="evidence" value="ECO:0007669"/>
    <property type="project" value="UniProtKB-KW"/>
</dbReference>
<accession>A0A0N4V9C1</accession>
<dbReference type="SUPFAM" id="SSF47923">
    <property type="entry name" value="Ypt/Rab-GAP domain of gyp1p"/>
    <property type="match status" value="2"/>
</dbReference>
<protein>
    <submittedName>
        <fullName evidence="6">Rab-GAP TBC domain-containing protein</fullName>
    </submittedName>
</protein>
<dbReference type="AlphaFoldDB" id="A0A0N4V9C1"/>
<evidence type="ECO:0000259" key="3">
    <source>
        <dbReference type="PROSITE" id="PS50086"/>
    </source>
</evidence>
<dbReference type="GO" id="GO:0031267">
    <property type="term" value="F:small GTPase binding"/>
    <property type="evidence" value="ECO:0007669"/>
    <property type="project" value="TreeGrafter"/>
</dbReference>
<dbReference type="Pfam" id="PF00566">
    <property type="entry name" value="RabGAP-TBC"/>
    <property type="match status" value="1"/>
</dbReference>
<dbReference type="FunFam" id="1.10.8.270:FF:000010">
    <property type="entry name" value="Putative USP6 N-terminal-like protein"/>
    <property type="match status" value="1"/>
</dbReference>
<dbReference type="PANTHER" id="PTHR47219">
    <property type="entry name" value="RAB GTPASE-ACTIVATING PROTEIN 1-LIKE"/>
    <property type="match status" value="1"/>
</dbReference>
<dbReference type="InterPro" id="IPR050302">
    <property type="entry name" value="Rab_GAP_TBC_domain"/>
</dbReference>
<keyword evidence="1" id="KW-0343">GTPase activation</keyword>
<dbReference type="InterPro" id="IPR035969">
    <property type="entry name" value="Rab-GAP_TBC_sf"/>
</dbReference>
<feature type="compositionally biased region" description="Polar residues" evidence="2">
    <location>
        <begin position="418"/>
        <end position="428"/>
    </location>
</feature>
<dbReference type="FunFam" id="1.10.472.80:FF:000019">
    <property type="entry name" value="USP6 N-terminal like"/>
    <property type="match status" value="1"/>
</dbReference>
<dbReference type="Proteomes" id="UP000274131">
    <property type="component" value="Unassembled WGS sequence"/>
</dbReference>
<reference evidence="4 5" key="2">
    <citation type="submission" date="2018-10" db="EMBL/GenBank/DDBJ databases">
        <authorList>
            <consortium name="Pathogen Informatics"/>
        </authorList>
    </citation>
    <scope>NUCLEOTIDE SEQUENCE [LARGE SCALE GENOMIC DNA]</scope>
</reference>
<evidence type="ECO:0000313" key="4">
    <source>
        <dbReference type="EMBL" id="VDD91799.1"/>
    </source>
</evidence>
<reference evidence="6" key="1">
    <citation type="submission" date="2017-02" db="UniProtKB">
        <authorList>
            <consortium name="WormBaseParasite"/>
        </authorList>
    </citation>
    <scope>IDENTIFICATION</scope>
</reference>
<dbReference type="SMART" id="SM00164">
    <property type="entry name" value="TBC"/>
    <property type="match status" value="1"/>
</dbReference>
<proteinExistence type="predicted"/>
<dbReference type="Gene3D" id="1.10.472.80">
    <property type="entry name" value="Ypt/Rab-GAP domain of gyp1p, domain 3"/>
    <property type="match status" value="1"/>
</dbReference>
<dbReference type="PROSITE" id="PS50086">
    <property type="entry name" value="TBC_RABGAP"/>
    <property type="match status" value="1"/>
</dbReference>
<name>A0A0N4V9C1_ENTVE</name>
<keyword evidence="5" id="KW-1185">Reference proteome</keyword>
<feature type="region of interest" description="Disordered" evidence="2">
    <location>
        <begin position="414"/>
        <end position="440"/>
    </location>
</feature>
<dbReference type="Gene3D" id="1.10.8.270">
    <property type="entry name" value="putative rabgap domain of human tbc1 domain family member 14 like domains"/>
    <property type="match status" value="1"/>
</dbReference>
<dbReference type="WBParaSite" id="EVEC_0000702901-mRNA-1">
    <property type="protein sequence ID" value="EVEC_0000702901-mRNA-1"/>
    <property type="gene ID" value="EVEC_0000702901"/>
</dbReference>
<evidence type="ECO:0000256" key="1">
    <source>
        <dbReference type="ARBA" id="ARBA00022468"/>
    </source>
</evidence>
<dbReference type="PANTHER" id="PTHR47219:SF19">
    <property type="entry name" value="USP6 N-TERMINAL-LIKE PROTEIN ISOFORM X1"/>
    <property type="match status" value="1"/>
</dbReference>
<evidence type="ECO:0000313" key="6">
    <source>
        <dbReference type="WBParaSite" id="EVEC_0000702901-mRNA-1"/>
    </source>
</evidence>
<sequence length="599" mass="68941">MSPYFSLTFLAQIDDEASSSDDSNDPEFQELQERSTIVEKYEKGPEQVVEEWENPTFELYRVTDRYGFVHKDESTNSASEAAERKRIAKETSREHKWLNMMARWNEGKRVPKLASRVWKGVPEKLRSVVWTYLLEISKYKHNAQHNLYKELLMRARLVSKDIKQIDLDINRTYRDHLAFRKRYDVKQKSLFNVLAAYAMYNTEVGYCQGMSQIAALFLMYMDEEDAFWCLHSLLVNERHSMHGFFVPGFPKLVRFQNHYDKILQKYLPRVKRHLDKAGIPPIYLTKWWFGCYLDRVPFPLALRLWDVFLLEGDAVLIAMSYNIMKMHQSSIRKLQIENFMNYIQTTLAADFGYSDEVVMRSLEECLRRLRNDRMDLPPPPGPHDLPERPTKPLGPVLTRSMIDIRLDIAEIQSRHSRANSVAGRSTGMTSRGRTPPSPTPIRAKLKVALEAQKEELEVPSSSSASTIKSAKDVRSGTQTPLQHSSAFNTMQEKRPLLSREETPTDDLVNQPTSSVIEIPDISTLSIRRVYDSSRSVSPATEVVPVSTQKSSLMNSPRSFVAELKTQYEKSAMISSRYPPPSPEPTLEDSSGEFFSSKPT</sequence>
<dbReference type="OrthoDB" id="294251at2759"/>
<dbReference type="STRING" id="51028.A0A0N4V9C1"/>
<feature type="region of interest" description="Disordered" evidence="2">
    <location>
        <begin position="372"/>
        <end position="394"/>
    </location>
</feature>
<dbReference type="Gene3D" id="1.10.10.750">
    <property type="entry name" value="Ypt/Rab-GAP domain of gyp1p, domain 1"/>
    <property type="match status" value="1"/>
</dbReference>
<gene>
    <name evidence="4" type="ORF">EVEC_LOCUS6550</name>
</gene>
<feature type="compositionally biased region" description="Basic and acidic residues" evidence="2">
    <location>
        <begin position="491"/>
        <end position="502"/>
    </location>
</feature>